<evidence type="ECO:0000256" key="1">
    <source>
        <dbReference type="SAM" id="SignalP"/>
    </source>
</evidence>
<sequence length="146" mass="16333">MYKKILGTLALAFSLILCPTAFANNACGEGMKQMLGSLKLDDAQKEKIKPILEGMKSTMQQSGEQMRDLSKQINEQVISPNMDQSTVNALVDKKTKLLGDMIKAKVTAKNQIYAVLNDQQKAQLQGMMKKMEEKMAEKFKSCHDEE</sequence>
<feature type="signal peptide" evidence="1">
    <location>
        <begin position="1"/>
        <end position="23"/>
    </location>
</feature>
<reference evidence="2 3" key="1">
    <citation type="submission" date="2024-08" db="EMBL/GenBank/DDBJ databases">
        <title>Draft Genome Sequence of Legionella lytica strain DSB2004, Isolated From a Fire Sprinkler System.</title>
        <authorList>
            <person name="Everhart A.D."/>
            <person name="Kidane D.T."/>
            <person name="Farone A.L."/>
            <person name="Farone M.B."/>
        </authorList>
    </citation>
    <scope>NUCLEOTIDE SEQUENCE [LARGE SCALE GENOMIC DNA]</scope>
    <source>
        <strain evidence="2 3">DSB2004</strain>
    </source>
</reference>
<name>A0ABW8D7M9_9GAMM</name>
<dbReference type="InterPro" id="IPR012899">
    <property type="entry name" value="LTXXQ"/>
</dbReference>
<feature type="chain" id="PRO_5045813144" evidence="1">
    <location>
        <begin position="24"/>
        <end position="146"/>
    </location>
</feature>
<dbReference type="RefSeq" id="WP_400187541.1">
    <property type="nucleotide sequence ID" value="NZ_JBGORX010000002.1"/>
</dbReference>
<dbReference type="Pfam" id="PF07813">
    <property type="entry name" value="LTXXQ"/>
    <property type="match status" value="1"/>
</dbReference>
<comment type="caution">
    <text evidence="2">The sequence shown here is derived from an EMBL/GenBank/DDBJ whole genome shotgun (WGS) entry which is preliminary data.</text>
</comment>
<gene>
    <name evidence="2" type="ORF">ACD661_09065</name>
</gene>
<dbReference type="CDD" id="cd09916">
    <property type="entry name" value="CpxP_like"/>
    <property type="match status" value="1"/>
</dbReference>
<organism evidence="2 3">
    <name type="scientific">Legionella lytica</name>
    <dbReference type="NCBI Taxonomy" id="96232"/>
    <lineage>
        <taxon>Bacteria</taxon>
        <taxon>Pseudomonadati</taxon>
        <taxon>Pseudomonadota</taxon>
        <taxon>Gammaproteobacteria</taxon>
        <taxon>Legionellales</taxon>
        <taxon>Legionellaceae</taxon>
        <taxon>Legionella</taxon>
    </lineage>
</organism>
<keyword evidence="3" id="KW-1185">Reference proteome</keyword>
<evidence type="ECO:0000313" key="3">
    <source>
        <dbReference type="Proteomes" id="UP001615550"/>
    </source>
</evidence>
<protein>
    <submittedName>
        <fullName evidence="2">Spy/CpxP family protein refolding chaperone</fullName>
    </submittedName>
</protein>
<dbReference type="EMBL" id="JBGORX010000002">
    <property type="protein sequence ID" value="MFJ1268701.1"/>
    <property type="molecule type" value="Genomic_DNA"/>
</dbReference>
<proteinExistence type="predicted"/>
<evidence type="ECO:0000313" key="2">
    <source>
        <dbReference type="EMBL" id="MFJ1268701.1"/>
    </source>
</evidence>
<dbReference type="Gene3D" id="1.20.120.1490">
    <property type="match status" value="1"/>
</dbReference>
<keyword evidence="1" id="KW-0732">Signal</keyword>
<dbReference type="Proteomes" id="UP001615550">
    <property type="component" value="Unassembled WGS sequence"/>
</dbReference>
<accession>A0ABW8D7M9</accession>